<protein>
    <recommendedName>
        <fullName evidence="1">Protein DltD</fullName>
    </recommendedName>
</protein>
<dbReference type="GO" id="GO:0005886">
    <property type="term" value="C:plasma membrane"/>
    <property type="evidence" value="ECO:0007669"/>
    <property type="project" value="UniProtKB-UniRule"/>
</dbReference>
<dbReference type="Pfam" id="PF04914">
    <property type="entry name" value="DltD"/>
    <property type="match status" value="1"/>
</dbReference>
<comment type="similarity">
    <text evidence="1">Belongs to the DltD family.</text>
</comment>
<dbReference type="GO" id="GO:0070395">
    <property type="term" value="P:lipoteichoic acid biosynthetic process"/>
    <property type="evidence" value="ECO:0007669"/>
    <property type="project" value="UniProtKB-UniRule"/>
</dbReference>
<dbReference type="PANTHER" id="PTHR40039">
    <property type="entry name" value="PROTEIN DLTD"/>
    <property type="match status" value="1"/>
</dbReference>
<dbReference type="NCBIfam" id="TIGR04092">
    <property type="entry name" value="LTA_DltD"/>
    <property type="match status" value="1"/>
</dbReference>
<dbReference type="AlphaFoldDB" id="A0A0P8WKF6"/>
<name>A0A0P8WKF6_9CLOT</name>
<dbReference type="SUPFAM" id="SSF52266">
    <property type="entry name" value="SGNH hydrolase"/>
    <property type="match status" value="1"/>
</dbReference>
<reference evidence="3 4" key="1">
    <citation type="submission" date="2015-09" db="EMBL/GenBank/DDBJ databases">
        <title>Genome sequence of Oxobacter pfennigii DSM 3222.</title>
        <authorList>
            <person name="Poehlein A."/>
            <person name="Bengelsdorf F.R."/>
            <person name="Schiel-Bengelsdorf B."/>
            <person name="Duerre P."/>
            <person name="Daniel R."/>
        </authorList>
    </citation>
    <scope>NUCLEOTIDE SEQUENCE [LARGE SCALE GENOMIC DNA]</scope>
    <source>
        <strain evidence="3 4">DSM 3222</strain>
    </source>
</reference>
<dbReference type="STRING" id="36849.OXPF_35590"/>
<comment type="caution">
    <text evidence="3">The sequence shown here is derived from an EMBL/GenBank/DDBJ whole genome shotgun (WGS) entry which is preliminary data.</text>
</comment>
<dbReference type="InterPro" id="IPR006998">
    <property type="entry name" value="DltD"/>
</dbReference>
<dbReference type="PANTHER" id="PTHR40039:SF1">
    <property type="entry name" value="PROTEIN DLTD"/>
    <property type="match status" value="1"/>
</dbReference>
<dbReference type="UniPathway" id="UPA00556"/>
<keyword evidence="1" id="KW-1003">Cell membrane</keyword>
<proteinExistence type="inferred from homology"/>
<evidence type="ECO:0000256" key="2">
    <source>
        <dbReference type="SAM" id="Phobius"/>
    </source>
</evidence>
<dbReference type="PATRIC" id="fig|36849.3.peg.3765"/>
<keyword evidence="2" id="KW-0812">Transmembrane</keyword>
<gene>
    <name evidence="3" type="ORF">OXPF_35590</name>
</gene>
<dbReference type="InterPro" id="IPR023896">
    <property type="entry name" value="LTA_DltD"/>
</dbReference>
<keyword evidence="2" id="KW-1133">Transmembrane helix</keyword>
<dbReference type="RefSeq" id="WP_054876539.1">
    <property type="nucleotide sequence ID" value="NZ_LKET01000051.1"/>
</dbReference>
<dbReference type="Proteomes" id="UP000050326">
    <property type="component" value="Unassembled WGS sequence"/>
</dbReference>
<organism evidence="3 4">
    <name type="scientific">Oxobacter pfennigii</name>
    <dbReference type="NCBI Taxonomy" id="36849"/>
    <lineage>
        <taxon>Bacteria</taxon>
        <taxon>Bacillati</taxon>
        <taxon>Bacillota</taxon>
        <taxon>Clostridia</taxon>
        <taxon>Eubacteriales</taxon>
        <taxon>Clostridiaceae</taxon>
        <taxon>Oxobacter</taxon>
    </lineage>
</organism>
<sequence>MGKITRIICAVLCFCIIAGIFLYSIDAFYGRSISGVYYDQIGDIYGSTVKNQGMILQKSSVKRDDNLLIFGSSELGSMQKPFYPVDFFAAKKDGFQVNLIGRGYSQSIIHAINIGALGQDMKSKKMVLIISPQWFTKAGLGSEEFNMNFSELQFYSFMFNDEIDKELKLSVAKRISSLAGGNNEFGNIKAFGTLYSMDNMFSKGLLTILMPYYKFKYHLLSIKDKIKSSQLLNLYSAKDEVLLKRSTEFDWEAEKKRAEEAGIKEASNNEFSIENSYYDTYIKNKLSDYKNSYIGQSYLESPEYEDLRLLFDIVKSLGIEPLIISVPVHGEWYDYCGFDKDDRLGYYEKLRNLVSEYGFDMADFSQYEYEDYFLKDIMHLGWKGWVYVNEAIDKFYHGNQQ</sequence>
<accession>A0A0P8WKF6</accession>
<evidence type="ECO:0000313" key="3">
    <source>
        <dbReference type="EMBL" id="KPU42796.1"/>
    </source>
</evidence>
<feature type="transmembrane region" description="Helical" evidence="2">
    <location>
        <begin position="7"/>
        <end position="25"/>
    </location>
</feature>
<keyword evidence="1 2" id="KW-0472">Membrane</keyword>
<evidence type="ECO:0000313" key="4">
    <source>
        <dbReference type="Proteomes" id="UP000050326"/>
    </source>
</evidence>
<evidence type="ECO:0000256" key="1">
    <source>
        <dbReference type="PIRNR" id="PIRNR021438"/>
    </source>
</evidence>
<dbReference type="EMBL" id="LKET01000051">
    <property type="protein sequence ID" value="KPU42796.1"/>
    <property type="molecule type" value="Genomic_DNA"/>
</dbReference>
<keyword evidence="4" id="KW-1185">Reference proteome</keyword>
<comment type="pathway">
    <text evidence="1">Cell wall biogenesis; lipoteichoic acid biosynthesis.</text>
</comment>
<dbReference type="OrthoDB" id="9808272at2"/>
<dbReference type="PIRSF" id="PIRSF021438">
    <property type="entry name" value="DltD"/>
    <property type="match status" value="1"/>
</dbReference>